<feature type="transmembrane region" description="Helical" evidence="2">
    <location>
        <begin position="263"/>
        <end position="282"/>
    </location>
</feature>
<dbReference type="Pfam" id="PF05228">
    <property type="entry name" value="CHASE4"/>
    <property type="match status" value="1"/>
</dbReference>
<proteinExistence type="predicted"/>
<feature type="transmembrane region" description="Helical" evidence="2">
    <location>
        <begin position="25"/>
        <end position="47"/>
    </location>
</feature>
<keyword evidence="2" id="KW-1133">Transmembrane helix</keyword>
<name>A0ABT3JG45_9SPHN</name>
<keyword evidence="2" id="KW-0472">Membrane</keyword>
<keyword evidence="2" id="KW-0812">Transmembrane</keyword>
<dbReference type="EMBL" id="JAPDOB010000002">
    <property type="protein sequence ID" value="MCW3798035.1"/>
    <property type="molecule type" value="Genomic_DNA"/>
</dbReference>
<evidence type="ECO:0000259" key="3">
    <source>
        <dbReference type="Pfam" id="PF05228"/>
    </source>
</evidence>
<gene>
    <name evidence="4" type="ORF">OMW55_09490</name>
</gene>
<keyword evidence="1" id="KW-0175">Coiled coil</keyword>
<accession>A0ABT3JG45</accession>
<organism evidence="4 5">
    <name type="scientific">Sphingomonas arvum</name>
    <dbReference type="NCBI Taxonomy" id="2992113"/>
    <lineage>
        <taxon>Bacteria</taxon>
        <taxon>Pseudomonadati</taxon>
        <taxon>Pseudomonadota</taxon>
        <taxon>Alphaproteobacteria</taxon>
        <taxon>Sphingomonadales</taxon>
        <taxon>Sphingomonadaceae</taxon>
        <taxon>Sphingomonas</taxon>
    </lineage>
</organism>
<dbReference type="Proteomes" id="UP001526246">
    <property type="component" value="Unassembled WGS sequence"/>
</dbReference>
<dbReference type="InterPro" id="IPR007892">
    <property type="entry name" value="CHASE4"/>
</dbReference>
<reference evidence="4 5" key="1">
    <citation type="submission" date="2022-10" db="EMBL/GenBank/DDBJ databases">
        <title>Sphingomonas sp.</title>
        <authorList>
            <person name="Jin C."/>
        </authorList>
    </citation>
    <scope>NUCLEOTIDE SEQUENCE [LARGE SCALE GENOMIC DNA]</scope>
    <source>
        <strain evidence="4 5">BN140010</strain>
    </source>
</reference>
<comment type="caution">
    <text evidence="4">The sequence shown here is derived from an EMBL/GenBank/DDBJ whole genome shotgun (WGS) entry which is preliminary data.</text>
</comment>
<evidence type="ECO:0000256" key="2">
    <source>
        <dbReference type="SAM" id="Phobius"/>
    </source>
</evidence>
<feature type="coiled-coil region" evidence="1">
    <location>
        <begin position="289"/>
        <end position="348"/>
    </location>
</feature>
<protein>
    <recommendedName>
        <fullName evidence="3">CHASE4 domain-containing protein</fullName>
    </recommendedName>
</protein>
<dbReference type="RefSeq" id="WP_264882683.1">
    <property type="nucleotide sequence ID" value="NZ_JAPDOB010000002.1"/>
</dbReference>
<evidence type="ECO:0000256" key="1">
    <source>
        <dbReference type="SAM" id="Coils"/>
    </source>
</evidence>
<keyword evidence="5" id="KW-1185">Reference proteome</keyword>
<sequence length="426" mass="46973">MLAIPDQSAAAAPPPRAHVSFRKHFLLPLVALVGTLAIILGSSLYWFTAQQDEMQLAAECELIQSALNSRQASLRRNLGDYAVWNEAYKRLALDFDREWAIENIAPYLSKVQHYDYAFVVDGQGQTLIGSRGNSQVTVPAEAVLGRPFTLALRQLRAGVAGSDRRVSGLTKADGRPTLFGAAAIVPSDDVLRRPVADRYLVVARVLDAPTLAEVGEEFGIEALHHDEQEVERAQMDVTDASGRRLGVLGWEADEPGTELRGKLLPWLLLMLVLMTGVAGTVLRHGRKALVDITAERDRAERERATAEAALEDLASARRKIVEDSAEFRSTLQRTVKAVEHKHDKLLEKTLEQRRGELVELAQTYQRVLGLVYDTLNEAAEALSDVARVPCGEASGNQLLLSAGDLQEQARYLEEESRRFLARLQAA</sequence>
<evidence type="ECO:0000313" key="5">
    <source>
        <dbReference type="Proteomes" id="UP001526246"/>
    </source>
</evidence>
<evidence type="ECO:0000313" key="4">
    <source>
        <dbReference type="EMBL" id="MCW3798035.1"/>
    </source>
</evidence>
<feature type="domain" description="CHASE4" evidence="3">
    <location>
        <begin position="66"/>
        <end position="217"/>
    </location>
</feature>